<proteinExistence type="inferred from homology"/>
<comment type="similarity">
    <text evidence="1">Belongs to the outer membrane factor (OMF) (TC 1.B.17) family.</text>
</comment>
<dbReference type="InterPro" id="IPR003423">
    <property type="entry name" value="OMP_efflux"/>
</dbReference>
<evidence type="ECO:0000313" key="4">
    <source>
        <dbReference type="Proteomes" id="UP000305654"/>
    </source>
</evidence>
<comment type="caution">
    <text evidence="3">The sequence shown here is derived from an EMBL/GenBank/DDBJ whole genome shotgun (WGS) entry which is preliminary data.</text>
</comment>
<dbReference type="AlphaFoldDB" id="A0A5R9JA71"/>
<gene>
    <name evidence="3" type="ORF">FE263_18200</name>
</gene>
<evidence type="ECO:0000256" key="2">
    <source>
        <dbReference type="SAM" id="MobiDB-lite"/>
    </source>
</evidence>
<keyword evidence="4" id="KW-1185">Reference proteome</keyword>
<dbReference type="Proteomes" id="UP000305654">
    <property type="component" value="Unassembled WGS sequence"/>
</dbReference>
<reference evidence="3 4" key="1">
    <citation type="submission" date="2019-05" db="EMBL/GenBank/DDBJ databases">
        <authorList>
            <person name="Pankratov T."/>
            <person name="Grouzdev D."/>
        </authorList>
    </citation>
    <scope>NUCLEOTIDE SEQUENCE [LARGE SCALE GENOMIC DNA]</scope>
    <source>
        <strain evidence="3 4">KEBCLARHB70R</strain>
    </source>
</reference>
<dbReference type="OrthoDB" id="9791261at2"/>
<organism evidence="3 4">
    <name type="scientific">Lichenicoccus roseus</name>
    <dbReference type="NCBI Taxonomy" id="2683649"/>
    <lineage>
        <taxon>Bacteria</taxon>
        <taxon>Pseudomonadati</taxon>
        <taxon>Pseudomonadota</taxon>
        <taxon>Alphaproteobacteria</taxon>
        <taxon>Acetobacterales</taxon>
        <taxon>Acetobacteraceae</taxon>
        <taxon>Lichenicoccus</taxon>
    </lineage>
</organism>
<evidence type="ECO:0000313" key="3">
    <source>
        <dbReference type="EMBL" id="TLU71108.1"/>
    </source>
</evidence>
<dbReference type="Pfam" id="PF02321">
    <property type="entry name" value="OEP"/>
    <property type="match status" value="1"/>
</dbReference>
<dbReference type="SUPFAM" id="SSF56954">
    <property type="entry name" value="Outer membrane efflux proteins (OEP)"/>
    <property type="match status" value="1"/>
</dbReference>
<protein>
    <submittedName>
        <fullName evidence="3">TolC family protein</fullName>
    </submittedName>
</protein>
<dbReference type="PANTHER" id="PTHR30203:SF24">
    <property type="entry name" value="BLR4935 PROTEIN"/>
    <property type="match status" value="1"/>
</dbReference>
<sequence>MATPCAPRGRSRSWCPEASVCSLSTCTDTIVRLSMKPAGLLLAASLGGCAHYAALPLPQQAALSPDLGGLVHDRPLPAALTVSDVVRLAVLNNPDLRAARNRTGVAAAQLLQAGILPNPQASLSATPTLAGPGTTTAWNAGFTVDLRSLLMRPSAVRAARASKHQVEADLLWQEWQVAGQARLLMVQLIEEQRGLRLLDGLRQLLGGRLDERRRALAAGDATYATIAPDLAALTDAQTRTRDAMRLLLQQRHRLAALLGLRPDALLVLADCINLPPLDAGAIRTALPALPHRRPDLVALRWGYRAADEQIRSALITQFPNVSFGPTGGSDNTNVRAFGPQLSLELPVFDRGQGRIAAARATRQQLHDEYAARLAAADGDVRARLDETAQLQEQVATARAQLPAVLAAARAADAADVSGLIDPQARIDLQVARFTRQAELIVLQQSLLEQQVAIETLAGTGLPPLTAADDPEPLTQIAERAP</sequence>
<dbReference type="GO" id="GO:0015562">
    <property type="term" value="F:efflux transmembrane transporter activity"/>
    <property type="evidence" value="ECO:0007669"/>
    <property type="project" value="InterPro"/>
</dbReference>
<dbReference type="EMBL" id="VCDI01000008">
    <property type="protein sequence ID" value="TLU71108.1"/>
    <property type="molecule type" value="Genomic_DNA"/>
</dbReference>
<dbReference type="PANTHER" id="PTHR30203">
    <property type="entry name" value="OUTER MEMBRANE CATION EFFLUX PROTEIN"/>
    <property type="match status" value="1"/>
</dbReference>
<dbReference type="Gene3D" id="1.20.1600.10">
    <property type="entry name" value="Outer membrane efflux proteins (OEP)"/>
    <property type="match status" value="1"/>
</dbReference>
<evidence type="ECO:0000256" key="1">
    <source>
        <dbReference type="ARBA" id="ARBA00007613"/>
    </source>
</evidence>
<feature type="region of interest" description="Disordered" evidence="2">
    <location>
        <begin position="460"/>
        <end position="481"/>
    </location>
</feature>
<dbReference type="InterPro" id="IPR010131">
    <property type="entry name" value="MdtP/NodT-like"/>
</dbReference>
<accession>A0A5R9JA71</accession>
<name>A0A5R9JA71_9PROT</name>